<organism evidence="4 5">
    <name type="scientific">Huiozyma naganishii (strain ATCC MYA-139 / BCRC 22969 / CBS 8797 / KCTC 17520 / NBRC 10181 / NCYC 3082 / Yp74L-3)</name>
    <name type="common">Yeast</name>
    <name type="synonym">Kazachstania naganishii</name>
    <dbReference type="NCBI Taxonomy" id="1071383"/>
    <lineage>
        <taxon>Eukaryota</taxon>
        <taxon>Fungi</taxon>
        <taxon>Dikarya</taxon>
        <taxon>Ascomycota</taxon>
        <taxon>Saccharomycotina</taxon>
        <taxon>Saccharomycetes</taxon>
        <taxon>Saccharomycetales</taxon>
        <taxon>Saccharomycetaceae</taxon>
        <taxon>Huiozyma</taxon>
    </lineage>
</organism>
<dbReference type="InterPro" id="IPR019151">
    <property type="entry name" value="Proteasome_assmbl_chaperone_2"/>
</dbReference>
<dbReference type="PIRSF" id="PIRSF010044">
    <property type="entry name" value="UCP010044"/>
    <property type="match status" value="1"/>
</dbReference>
<comment type="similarity">
    <text evidence="3">Belongs to the PSMG2 family.</text>
</comment>
<dbReference type="Proteomes" id="UP000006310">
    <property type="component" value="Chromosome 2"/>
</dbReference>
<gene>
    <name evidence="4" type="primary">KNAG0B00220</name>
    <name evidence="4" type="ordered locus">KNAG_0B00220</name>
</gene>
<reference evidence="5" key="2">
    <citation type="submission" date="2012-08" db="EMBL/GenBank/DDBJ databases">
        <title>Genome sequence of Kazachstania naganishii.</title>
        <authorList>
            <person name="Gordon J.L."/>
            <person name="Armisen D."/>
            <person name="Proux-Wera E."/>
            <person name="OhEigeartaigh S.S."/>
            <person name="Byrne K.P."/>
            <person name="Wolfe K.H."/>
        </authorList>
    </citation>
    <scope>NUCLEOTIDE SEQUENCE [LARGE SCALE GENOMIC DNA]</scope>
    <source>
        <strain evidence="5">ATCC MYA-139 / BCRC 22969 / CBS 8797 / CCRC 22969 / KCTC 17520 / NBRC 10181 / NCYC 3082</strain>
    </source>
</reference>
<dbReference type="Pfam" id="PF09754">
    <property type="entry name" value="PAC2"/>
    <property type="match status" value="1"/>
</dbReference>
<dbReference type="HOGENOM" id="CLU_062640_2_1_1"/>
<dbReference type="OMA" id="PISWKGV"/>
<name>J7S4C3_HUIN7</name>
<proteinExistence type="inferred from homology"/>
<dbReference type="GO" id="GO:0043248">
    <property type="term" value="P:proteasome assembly"/>
    <property type="evidence" value="ECO:0007669"/>
    <property type="project" value="EnsemblFungi"/>
</dbReference>
<dbReference type="Gene3D" id="3.40.50.10900">
    <property type="entry name" value="PAC-like subunit"/>
    <property type="match status" value="2"/>
</dbReference>
<evidence type="ECO:0000256" key="1">
    <source>
        <dbReference type="ARBA" id="ARBA00019186"/>
    </source>
</evidence>
<dbReference type="InterPro" id="IPR038389">
    <property type="entry name" value="PSMG2_sf"/>
</dbReference>
<evidence type="ECO:0000313" key="4">
    <source>
        <dbReference type="EMBL" id="CCK68471.1"/>
    </source>
</evidence>
<dbReference type="KEGG" id="kng:KNAG_0B00220"/>
<dbReference type="RefSeq" id="XP_022462717.1">
    <property type="nucleotide sequence ID" value="XM_022611294.1"/>
</dbReference>
<protein>
    <recommendedName>
        <fullName evidence="1">Proteasome assembly chaperone 2</fullName>
    </recommendedName>
</protein>
<dbReference type="OrthoDB" id="10260712at2759"/>
<evidence type="ECO:0000256" key="3">
    <source>
        <dbReference type="ARBA" id="ARBA00025745"/>
    </source>
</evidence>
<reference evidence="4 5" key="1">
    <citation type="journal article" date="2011" name="Proc. Natl. Acad. Sci. U.S.A.">
        <title>Evolutionary erosion of yeast sex chromosomes by mating-type switching accidents.</title>
        <authorList>
            <person name="Gordon J.L."/>
            <person name="Armisen D."/>
            <person name="Proux-Wera E."/>
            <person name="Oheigeartaigh S.S."/>
            <person name="Byrne K.P."/>
            <person name="Wolfe K.H."/>
        </authorList>
    </citation>
    <scope>NUCLEOTIDE SEQUENCE [LARGE SCALE GENOMIC DNA]</scope>
    <source>
        <strain evidence="5">ATCC MYA-139 / BCRC 22969 / CBS 8797 / CCRC 22969 / KCTC 17520 / NBRC 10181 / NCYC 3082</strain>
    </source>
</reference>
<evidence type="ECO:0000256" key="2">
    <source>
        <dbReference type="ARBA" id="ARBA00023186"/>
    </source>
</evidence>
<dbReference type="STRING" id="1071383.J7S4C3"/>
<accession>J7S4C3</accession>
<sequence>MSSSITLVLPLISTGNVPQLATDLILHSLSADFSFVQDLDSTYLHPFVGPLDYTIDDLQGNGSLGPDTPQLYRDHLATKKFSSALELFANKDKTVYIVQQRTPIVQGYINSFTMEVIIPLIQELQATNVTVLDSYGTLDDIAAPRGAVAELGAATGGNFSNLSIGVCQVKSIADMIENFQTVLNLQLDPDSAVHYTNSLFTFSSNSPLQEISTSQQVFKMAYHILNCPSMTTLKEIKYASLFVHEGDNSVDAMLLCEHLPQLIDAPVLKIEKFKTPVSWKGVYGLNSVPSTMDEGIYI</sequence>
<dbReference type="EMBL" id="HE978315">
    <property type="protein sequence ID" value="CCK68471.1"/>
    <property type="molecule type" value="Genomic_DNA"/>
</dbReference>
<dbReference type="PANTHER" id="PTHR12970:SF1">
    <property type="entry name" value="PROTEASOME ASSEMBLY CHAPERONE 2"/>
    <property type="match status" value="1"/>
</dbReference>
<dbReference type="InterPro" id="IPR016562">
    <property type="entry name" value="Proteasome_assmbl_chp_2_euk"/>
</dbReference>
<dbReference type="PANTHER" id="PTHR12970">
    <property type="entry name" value="PROTEASOME ASSEMBLY CHAPERONE 2"/>
    <property type="match status" value="1"/>
</dbReference>
<dbReference type="GO" id="GO:0005634">
    <property type="term" value="C:nucleus"/>
    <property type="evidence" value="ECO:0007669"/>
    <property type="project" value="TreeGrafter"/>
</dbReference>
<keyword evidence="2" id="KW-0143">Chaperone</keyword>
<evidence type="ECO:0000313" key="5">
    <source>
        <dbReference type="Proteomes" id="UP000006310"/>
    </source>
</evidence>
<dbReference type="GeneID" id="34524121"/>
<dbReference type="AlphaFoldDB" id="J7S4C3"/>
<keyword evidence="5" id="KW-1185">Reference proteome</keyword>
<dbReference type="eggNOG" id="KOG3112">
    <property type="taxonomic scope" value="Eukaryota"/>
</dbReference>
<dbReference type="GO" id="GO:0005829">
    <property type="term" value="C:cytosol"/>
    <property type="evidence" value="ECO:0007669"/>
    <property type="project" value="EnsemblFungi"/>
</dbReference>